<accession>A0A0D2CPB7</accession>
<dbReference type="RefSeq" id="XP_013312396.1">
    <property type="nucleotide sequence ID" value="XM_013456942.1"/>
</dbReference>
<dbReference type="InterPro" id="IPR046529">
    <property type="entry name" value="DUF6594"/>
</dbReference>
<dbReference type="AlphaFoldDB" id="A0A0D2CPB7"/>
<protein>
    <recommendedName>
        <fullName evidence="1">DUF6594 domain-containing protein</fullName>
    </recommendedName>
</protein>
<dbReference type="GeneID" id="25332406"/>
<evidence type="ECO:0000259" key="1">
    <source>
        <dbReference type="Pfam" id="PF20237"/>
    </source>
</evidence>
<dbReference type="PANTHER" id="PTHR34502:SF5">
    <property type="entry name" value="DUF6594 DOMAIN-CONTAINING PROTEIN"/>
    <property type="match status" value="1"/>
</dbReference>
<reference evidence="2 3" key="1">
    <citation type="submission" date="2015-01" db="EMBL/GenBank/DDBJ databases">
        <title>The Genome Sequence of Exophiala xenobiotica CBS118157.</title>
        <authorList>
            <consortium name="The Broad Institute Genomics Platform"/>
            <person name="Cuomo C."/>
            <person name="de Hoog S."/>
            <person name="Gorbushina A."/>
            <person name="Stielow B."/>
            <person name="Teixiera M."/>
            <person name="Abouelleil A."/>
            <person name="Chapman S.B."/>
            <person name="Priest M."/>
            <person name="Young S.K."/>
            <person name="Wortman J."/>
            <person name="Nusbaum C."/>
            <person name="Birren B."/>
        </authorList>
    </citation>
    <scope>NUCLEOTIDE SEQUENCE [LARGE SCALE GENOMIC DNA]</scope>
    <source>
        <strain evidence="2 3">CBS 118157</strain>
    </source>
</reference>
<proteinExistence type="predicted"/>
<dbReference type="PANTHER" id="PTHR34502">
    <property type="entry name" value="DUF6594 DOMAIN-CONTAINING PROTEIN-RELATED"/>
    <property type="match status" value="1"/>
</dbReference>
<dbReference type="OrthoDB" id="3533814at2759"/>
<name>A0A0D2CPB7_9EURO</name>
<dbReference type="STRING" id="348802.A0A0D2CPB7"/>
<keyword evidence="3" id="KW-1185">Reference proteome</keyword>
<evidence type="ECO:0000313" key="2">
    <source>
        <dbReference type="EMBL" id="KIW51812.1"/>
    </source>
</evidence>
<dbReference type="HOGENOM" id="CLU_1360422_0_0_1"/>
<evidence type="ECO:0000313" key="3">
    <source>
        <dbReference type="Proteomes" id="UP000054342"/>
    </source>
</evidence>
<dbReference type="Pfam" id="PF20237">
    <property type="entry name" value="DUF6594"/>
    <property type="match status" value="1"/>
</dbReference>
<gene>
    <name evidence="2" type="ORF">PV05_10498</name>
</gene>
<sequence>MAQARQGYHLLADFMSWASDTAIFPRFKSSNVLNLLLLQAEISKLEEDLRDFVDLDQKSGQPSRVNASLDWEALCDLEEDHPTKKTLEELREKLSVYNQALIQQITLNRQRTPSYENLDILRGWLRDTQGGKSELRGPGAMTWSEVPDGGRAVEDLLGLSSSRQERTVVHAFLRALFLLLKRFARSEAFSGRDSSKIVAEK</sequence>
<feature type="domain" description="DUF6594" evidence="1">
    <location>
        <begin position="8"/>
        <end position="184"/>
    </location>
</feature>
<dbReference type="EMBL" id="KN847322">
    <property type="protein sequence ID" value="KIW51812.1"/>
    <property type="molecule type" value="Genomic_DNA"/>
</dbReference>
<organism evidence="2 3">
    <name type="scientific">Exophiala xenobiotica</name>
    <dbReference type="NCBI Taxonomy" id="348802"/>
    <lineage>
        <taxon>Eukaryota</taxon>
        <taxon>Fungi</taxon>
        <taxon>Dikarya</taxon>
        <taxon>Ascomycota</taxon>
        <taxon>Pezizomycotina</taxon>
        <taxon>Eurotiomycetes</taxon>
        <taxon>Chaetothyriomycetidae</taxon>
        <taxon>Chaetothyriales</taxon>
        <taxon>Herpotrichiellaceae</taxon>
        <taxon>Exophiala</taxon>
    </lineage>
</organism>
<dbReference type="Proteomes" id="UP000054342">
    <property type="component" value="Unassembled WGS sequence"/>
</dbReference>